<evidence type="ECO:0000259" key="25">
    <source>
        <dbReference type="PROSITE" id="PS50222"/>
    </source>
</evidence>
<dbReference type="GO" id="GO:0015297">
    <property type="term" value="F:antiporter activity"/>
    <property type="evidence" value="ECO:0007669"/>
    <property type="project" value="UniProtKB-KW"/>
</dbReference>
<organism evidence="26 27">
    <name type="scientific">Phyllostomus discolor</name>
    <name type="common">pale spear-nosed bat</name>
    <dbReference type="NCBI Taxonomy" id="89673"/>
    <lineage>
        <taxon>Eukaryota</taxon>
        <taxon>Metazoa</taxon>
        <taxon>Chordata</taxon>
        <taxon>Craniata</taxon>
        <taxon>Vertebrata</taxon>
        <taxon>Euteleostomi</taxon>
        <taxon>Mammalia</taxon>
        <taxon>Eutheria</taxon>
        <taxon>Laurasiatheria</taxon>
        <taxon>Chiroptera</taxon>
        <taxon>Yangochiroptera</taxon>
        <taxon>Phyllostomidae</taxon>
        <taxon>Phyllostominae</taxon>
        <taxon>Phyllostomus</taxon>
    </lineage>
</organism>
<gene>
    <name evidence="26" type="ORF">HJG60_017422</name>
</gene>
<dbReference type="PANTHER" id="PTHR24089">
    <property type="entry name" value="SOLUTE CARRIER FAMILY 25"/>
    <property type="match status" value="1"/>
</dbReference>
<evidence type="ECO:0000256" key="1">
    <source>
        <dbReference type="ARBA" id="ARBA00004448"/>
    </source>
</evidence>
<comment type="catalytic activity">
    <reaction evidence="11">
        <text>dAMP(out) + phosphate(in) = dAMP(in) + phosphate(out)</text>
        <dbReference type="Rhea" id="RHEA:73687"/>
        <dbReference type="ChEBI" id="CHEBI:43474"/>
        <dbReference type="ChEBI" id="CHEBI:58245"/>
    </reaction>
</comment>
<evidence type="ECO:0000256" key="7">
    <source>
        <dbReference type="ARBA" id="ARBA00022737"/>
    </source>
</evidence>
<name>A0A833ZTZ9_9CHIR</name>
<dbReference type="InterPro" id="IPR002048">
    <property type="entry name" value="EF_hand_dom"/>
</dbReference>
<evidence type="ECO:0000313" key="27">
    <source>
        <dbReference type="Proteomes" id="UP000664940"/>
    </source>
</evidence>
<proteinExistence type="inferred from homology"/>
<dbReference type="AlphaFoldDB" id="A0A833ZTZ9"/>
<dbReference type="EMBL" id="JABVXQ010000008">
    <property type="protein sequence ID" value="KAF6097081.1"/>
    <property type="molecule type" value="Genomic_DNA"/>
</dbReference>
<dbReference type="PROSITE" id="PS50920">
    <property type="entry name" value="SOLCAR"/>
    <property type="match status" value="1"/>
</dbReference>
<dbReference type="PROSITE" id="PS00018">
    <property type="entry name" value="EF_HAND_1"/>
    <property type="match status" value="2"/>
</dbReference>
<comment type="similarity">
    <text evidence="2 23">Belongs to the mitochondrial carrier (TC 2.A.29) family.</text>
</comment>
<comment type="subcellular location">
    <subcellularLocation>
        <location evidence="1">Mitochondrion inner membrane</location>
        <topology evidence="1">Multi-pass membrane protein</topology>
    </subcellularLocation>
</comment>
<dbReference type="FunFam" id="1.10.238.10:FF:000190">
    <property type="entry name" value="calcium-binding mitochondrial carrier protein SCaMC-3 isoform X2"/>
    <property type="match status" value="1"/>
</dbReference>
<evidence type="ECO:0000256" key="21">
    <source>
        <dbReference type="ARBA" id="ARBA00049234"/>
    </source>
</evidence>
<sequence length="440" mass="49115">MRGGPGDAERRQRWGRLFEELDSNKDGRVDVHELRQGLARLSGGDPGRGAQQDLSPESGADPDGGLDLEEFTQYLQEREQRLLLLFHSLDQNQDGHIDVSEIQQSFRALGISISLEQAEKILHSMDRDGTMTIDWQEWRDHFLLHSLENVEDVLYFWKHSTVLDIGECLTVPDEFSEQEKLTGMWWKQLVAGAVAGAVSRTGTAPLDRLKVFMQVRVLERLTPSSRPGPLERTPKSPCLPAQVHASKTNRLNILGGLRNMIQEGGMRSLWRGNGINVLKIAPESAIKFMAYEQVLKTRLTLRRTGQYKGLLDCAWQIMEREGPRAFYRGYLPNVLGIIPYAGIDLAVYETLKNRWLQQYSHDSADPGILVLLACGTISSTCGQIASYPLALVRTRMQAQGEAWAGGWGREGLTVWVPPPLPGSSWVGGVPGWNPPGSGWP</sequence>
<dbReference type="InterPro" id="IPR002067">
    <property type="entry name" value="MCP"/>
</dbReference>
<keyword evidence="10 22" id="KW-0472">Membrane</keyword>
<evidence type="ECO:0000256" key="22">
    <source>
        <dbReference type="PROSITE-ProRule" id="PRU00282"/>
    </source>
</evidence>
<evidence type="ECO:0000256" key="11">
    <source>
        <dbReference type="ARBA" id="ARBA00036282"/>
    </source>
</evidence>
<feature type="region of interest" description="Disordered" evidence="24">
    <location>
        <begin position="35"/>
        <end position="67"/>
    </location>
</feature>
<comment type="catalytic activity">
    <reaction evidence="18">
        <text>dAMP(in) + ADP(out) + H(+)(out) = dAMP(out) + ADP(in) + H(+)(in)</text>
        <dbReference type="Rhea" id="RHEA:73675"/>
        <dbReference type="ChEBI" id="CHEBI:15378"/>
        <dbReference type="ChEBI" id="CHEBI:58245"/>
        <dbReference type="ChEBI" id="CHEBI:456216"/>
    </reaction>
</comment>
<evidence type="ECO:0000256" key="17">
    <source>
        <dbReference type="ARBA" id="ARBA00048314"/>
    </source>
</evidence>
<comment type="catalytic activity">
    <reaction evidence="16">
        <text>ADP(out) + phosphate(in) + H(+)(out) = ADP(in) + phosphate(out) + H(+)(in)</text>
        <dbReference type="Rhea" id="RHEA:65844"/>
        <dbReference type="ChEBI" id="CHEBI:15378"/>
        <dbReference type="ChEBI" id="CHEBI:43474"/>
        <dbReference type="ChEBI" id="CHEBI:456216"/>
    </reaction>
</comment>
<comment type="catalytic activity">
    <reaction evidence="17">
        <text>phosphate(in) + ATP(out) + 2 H(+)(out) = phosphate(out) + ATP(in) + 2 H(+)(in)</text>
        <dbReference type="Rhea" id="RHEA:72035"/>
        <dbReference type="ChEBI" id="CHEBI:15378"/>
        <dbReference type="ChEBI" id="CHEBI:30616"/>
        <dbReference type="ChEBI" id="CHEBI:43474"/>
    </reaction>
</comment>
<keyword evidence="5 22" id="KW-0812">Transmembrane</keyword>
<evidence type="ECO:0000256" key="13">
    <source>
        <dbReference type="ARBA" id="ARBA00036310"/>
    </source>
</evidence>
<keyword evidence="4" id="KW-0050">Antiport</keyword>
<comment type="catalytic activity">
    <reaction evidence="13">
        <text>3'-AMP(in) + ADP(out) + H(+)(out) = 3'-AMP(out) + ADP(in) + H(+)(in)</text>
        <dbReference type="Rhea" id="RHEA:73679"/>
        <dbReference type="ChEBI" id="CHEBI:15378"/>
        <dbReference type="ChEBI" id="CHEBI:60880"/>
        <dbReference type="ChEBI" id="CHEBI:456216"/>
    </reaction>
</comment>
<keyword evidence="9" id="KW-1133">Transmembrane helix</keyword>
<dbReference type="GO" id="GO:0005509">
    <property type="term" value="F:calcium ion binding"/>
    <property type="evidence" value="ECO:0007669"/>
    <property type="project" value="InterPro"/>
</dbReference>
<evidence type="ECO:0000256" key="9">
    <source>
        <dbReference type="ARBA" id="ARBA00022989"/>
    </source>
</evidence>
<evidence type="ECO:0000256" key="5">
    <source>
        <dbReference type="ARBA" id="ARBA00022692"/>
    </source>
</evidence>
<evidence type="ECO:0000313" key="26">
    <source>
        <dbReference type="EMBL" id="KAF6097081.1"/>
    </source>
</evidence>
<keyword evidence="8" id="KW-0106">Calcium</keyword>
<evidence type="ECO:0000256" key="14">
    <source>
        <dbReference type="ARBA" id="ARBA00036630"/>
    </source>
</evidence>
<keyword evidence="3 23" id="KW-0813">Transport</keyword>
<evidence type="ECO:0000256" key="15">
    <source>
        <dbReference type="ARBA" id="ARBA00036908"/>
    </source>
</evidence>
<comment type="catalytic activity">
    <reaction evidence="19">
        <text>Mg(2+)(in) + ADP(out) + ATP(in) + H(+)(out) = Mg(2+)(out) + ADP(in) + ATP(out) + H(+)(in)</text>
        <dbReference type="Rhea" id="RHEA:73659"/>
        <dbReference type="ChEBI" id="CHEBI:15378"/>
        <dbReference type="ChEBI" id="CHEBI:18420"/>
        <dbReference type="ChEBI" id="CHEBI:30616"/>
        <dbReference type="ChEBI" id="CHEBI:456216"/>
    </reaction>
</comment>
<feature type="domain" description="EF-hand" evidence="25">
    <location>
        <begin position="9"/>
        <end position="44"/>
    </location>
</feature>
<evidence type="ECO:0000256" key="8">
    <source>
        <dbReference type="ARBA" id="ARBA00022837"/>
    </source>
</evidence>
<dbReference type="SMART" id="SM00054">
    <property type="entry name" value="EFh"/>
    <property type="match status" value="3"/>
</dbReference>
<comment type="catalytic activity">
    <reaction evidence="14">
        <text>ADP(out) + diphosphate(in) = ADP(in) + diphosphate(out)</text>
        <dbReference type="Rhea" id="RHEA:73671"/>
        <dbReference type="ChEBI" id="CHEBI:33019"/>
        <dbReference type="ChEBI" id="CHEBI:456216"/>
    </reaction>
</comment>
<dbReference type="Pfam" id="PF13499">
    <property type="entry name" value="EF-hand_7"/>
    <property type="match status" value="1"/>
</dbReference>
<dbReference type="GO" id="GO:0051503">
    <property type="term" value="P:adenine nucleotide transport"/>
    <property type="evidence" value="ECO:0007669"/>
    <property type="project" value="UniProtKB-ARBA"/>
</dbReference>
<dbReference type="Gene3D" id="1.50.40.10">
    <property type="entry name" value="Mitochondrial carrier domain"/>
    <property type="match status" value="2"/>
</dbReference>
<evidence type="ECO:0000256" key="23">
    <source>
        <dbReference type="RuleBase" id="RU000488"/>
    </source>
</evidence>
<evidence type="ECO:0000256" key="19">
    <source>
        <dbReference type="ARBA" id="ARBA00048804"/>
    </source>
</evidence>
<dbReference type="SUPFAM" id="SSF47473">
    <property type="entry name" value="EF-hand"/>
    <property type="match status" value="1"/>
</dbReference>
<dbReference type="Gene3D" id="1.10.238.10">
    <property type="entry name" value="EF-hand"/>
    <property type="match status" value="2"/>
</dbReference>
<evidence type="ECO:0000256" key="16">
    <source>
        <dbReference type="ARBA" id="ARBA00047352"/>
    </source>
</evidence>
<dbReference type="InterPro" id="IPR018108">
    <property type="entry name" value="MCP_transmembrane"/>
</dbReference>
<accession>A0A833ZTZ9</accession>
<comment type="catalytic activity">
    <reaction evidence="21">
        <text>dADP(in) + ADP(out) = dADP(out) + ADP(in)</text>
        <dbReference type="Rhea" id="RHEA:72855"/>
        <dbReference type="ChEBI" id="CHEBI:57667"/>
        <dbReference type="ChEBI" id="CHEBI:456216"/>
    </reaction>
</comment>
<dbReference type="InterPro" id="IPR011992">
    <property type="entry name" value="EF-hand-dom_pair"/>
</dbReference>
<evidence type="ECO:0000256" key="12">
    <source>
        <dbReference type="ARBA" id="ARBA00036289"/>
    </source>
</evidence>
<reference evidence="26 27" key="1">
    <citation type="journal article" date="2020" name="Nature">
        <title>Six reference-quality genomes reveal evolution of bat adaptations.</title>
        <authorList>
            <person name="Jebb D."/>
            <person name="Huang Z."/>
            <person name="Pippel M."/>
            <person name="Hughes G.M."/>
            <person name="Lavrichenko K."/>
            <person name="Devanna P."/>
            <person name="Winkler S."/>
            <person name="Jermiin L.S."/>
            <person name="Skirmuntt E.C."/>
            <person name="Katzourakis A."/>
            <person name="Burkitt-Gray L."/>
            <person name="Ray D.A."/>
            <person name="Sullivan K.A.M."/>
            <person name="Roscito J.G."/>
            <person name="Kirilenko B.M."/>
            <person name="Davalos L.M."/>
            <person name="Corthals A.P."/>
            <person name="Power M.L."/>
            <person name="Jones G."/>
            <person name="Ransome R.D."/>
            <person name="Dechmann D.K.N."/>
            <person name="Locatelli A.G."/>
            <person name="Puechmaille S.J."/>
            <person name="Fedrigo O."/>
            <person name="Jarvis E.D."/>
            <person name="Hiller M."/>
            <person name="Vernes S.C."/>
            <person name="Myers E.W."/>
            <person name="Teeling E.C."/>
        </authorList>
    </citation>
    <scope>NUCLEOTIDE SEQUENCE [LARGE SCALE GENOMIC DNA]</scope>
    <source>
        <strain evidence="26">Bat1K_MPI-CBG_1</strain>
    </source>
</reference>
<keyword evidence="7" id="KW-0677">Repeat</keyword>
<comment type="caution">
    <text evidence="26">The sequence shown here is derived from an EMBL/GenBank/DDBJ whole genome shotgun (WGS) entry which is preliminary data.</text>
</comment>
<comment type="catalytic activity">
    <reaction evidence="15">
        <text>AMP(out) + phosphate(in) = AMP(in) + phosphate(out)</text>
        <dbReference type="Rhea" id="RHEA:70259"/>
        <dbReference type="ChEBI" id="CHEBI:43474"/>
        <dbReference type="ChEBI" id="CHEBI:456215"/>
    </reaction>
</comment>
<dbReference type="Pfam" id="PF00153">
    <property type="entry name" value="Mito_carr"/>
    <property type="match status" value="2"/>
</dbReference>
<comment type="catalytic activity">
    <reaction evidence="20">
        <text>dADP(out) + phosphate(in) + H(+)(out) = dADP(in) + phosphate(out) + H(+)(in)</text>
        <dbReference type="Rhea" id="RHEA:73695"/>
        <dbReference type="ChEBI" id="CHEBI:15378"/>
        <dbReference type="ChEBI" id="CHEBI:43474"/>
        <dbReference type="ChEBI" id="CHEBI:57667"/>
    </reaction>
</comment>
<protein>
    <submittedName>
        <fullName evidence="26">Solute carrier family 25 member 23</fullName>
    </submittedName>
</protein>
<evidence type="ECO:0000256" key="3">
    <source>
        <dbReference type="ARBA" id="ARBA00022448"/>
    </source>
</evidence>
<feature type="repeat" description="Solcar" evidence="22">
    <location>
        <begin position="271"/>
        <end position="354"/>
    </location>
</feature>
<evidence type="ECO:0000256" key="4">
    <source>
        <dbReference type="ARBA" id="ARBA00022449"/>
    </source>
</evidence>
<dbReference type="PROSITE" id="PS50222">
    <property type="entry name" value="EF_HAND_2"/>
    <property type="match status" value="3"/>
</dbReference>
<dbReference type="PRINTS" id="PR00926">
    <property type="entry name" value="MITOCARRIER"/>
</dbReference>
<dbReference type="InterPro" id="IPR023395">
    <property type="entry name" value="MCP_dom_sf"/>
</dbReference>
<evidence type="ECO:0000256" key="20">
    <source>
        <dbReference type="ARBA" id="ARBA00048844"/>
    </source>
</evidence>
<evidence type="ECO:0000256" key="18">
    <source>
        <dbReference type="ARBA" id="ARBA00048433"/>
    </source>
</evidence>
<keyword evidence="6" id="KW-0479">Metal-binding</keyword>
<dbReference type="FunFam" id="1.10.238.10:FF:000028">
    <property type="entry name" value="Putative calcium-binding mitochondrial carrier protein scamc-2"/>
    <property type="match status" value="1"/>
</dbReference>
<evidence type="ECO:0000256" key="10">
    <source>
        <dbReference type="ARBA" id="ARBA00023136"/>
    </source>
</evidence>
<feature type="domain" description="EF-hand" evidence="25">
    <location>
        <begin position="77"/>
        <end position="112"/>
    </location>
</feature>
<dbReference type="Pfam" id="PF13202">
    <property type="entry name" value="EF-hand_5"/>
    <property type="match status" value="1"/>
</dbReference>
<feature type="domain" description="EF-hand" evidence="25">
    <location>
        <begin position="113"/>
        <end position="148"/>
    </location>
</feature>
<dbReference type="InterPro" id="IPR018247">
    <property type="entry name" value="EF_Hand_1_Ca_BS"/>
</dbReference>
<dbReference type="GO" id="GO:0005743">
    <property type="term" value="C:mitochondrial inner membrane"/>
    <property type="evidence" value="ECO:0007669"/>
    <property type="project" value="UniProtKB-SubCell"/>
</dbReference>
<evidence type="ECO:0000256" key="24">
    <source>
        <dbReference type="SAM" id="MobiDB-lite"/>
    </source>
</evidence>
<evidence type="ECO:0000256" key="6">
    <source>
        <dbReference type="ARBA" id="ARBA00022723"/>
    </source>
</evidence>
<evidence type="ECO:0000256" key="2">
    <source>
        <dbReference type="ARBA" id="ARBA00006375"/>
    </source>
</evidence>
<comment type="catalytic activity">
    <reaction evidence="12">
        <text>3'-AMP(out) + phosphate(in) = 3'-AMP(in) + phosphate(out)</text>
        <dbReference type="Rhea" id="RHEA:73691"/>
        <dbReference type="ChEBI" id="CHEBI:43474"/>
        <dbReference type="ChEBI" id="CHEBI:60880"/>
    </reaction>
</comment>
<dbReference type="Proteomes" id="UP000664940">
    <property type="component" value="Unassembled WGS sequence"/>
</dbReference>
<dbReference type="SUPFAM" id="SSF103506">
    <property type="entry name" value="Mitochondrial carrier"/>
    <property type="match status" value="1"/>
</dbReference>